<dbReference type="GO" id="GO:0008962">
    <property type="term" value="F:phosphatidylglycerophosphatase activity"/>
    <property type="evidence" value="ECO:0007669"/>
    <property type="project" value="InterPro"/>
</dbReference>
<dbReference type="InterPro" id="IPR027706">
    <property type="entry name" value="PGP_Pase"/>
</dbReference>
<sequence length="265" mass="28865">LHASNLILSTARGSCQLAGGPSSRKPNFNRLSSPTTQTSPLHSLTSRPSSKMNLNLSGSVNVFKLLFRPALCLPQHTVATFNDLPIPLQKAFEGQNRKCDIRAVVLDKDDCFAIPHTNEVHKPYKERFEQLKAAYPGRRLVIVSNTAGATSYDASLKLAKELEEETGITVLPHKTKKPGCGSEIMEYFRSHPETGVSHPSQVAVVGDRLTTDMMLANMMGAWGFWIKDGVVSPEKKSIVVLEIRMAFGCSIDSQGLPGSSATESL</sequence>
<protein>
    <submittedName>
        <fullName evidence="2">Had superfamily phosphatase</fullName>
    </submittedName>
</protein>
<evidence type="ECO:0000313" key="3">
    <source>
        <dbReference type="Proteomes" id="UP000076584"/>
    </source>
</evidence>
<name>A0A161X2V7_COLIC</name>
<dbReference type="EMBL" id="LFIW01000095">
    <property type="protein sequence ID" value="KZL88056.1"/>
    <property type="molecule type" value="Genomic_DNA"/>
</dbReference>
<dbReference type="Gene3D" id="3.40.50.1000">
    <property type="entry name" value="HAD superfamily/HAD-like"/>
    <property type="match status" value="1"/>
</dbReference>
<feature type="non-terminal residue" evidence="2">
    <location>
        <position position="1"/>
    </location>
</feature>
<accession>A0A161X2V7</accession>
<evidence type="ECO:0000313" key="2">
    <source>
        <dbReference type="EMBL" id="KZL88056.1"/>
    </source>
</evidence>
<dbReference type="InterPro" id="IPR010021">
    <property type="entry name" value="PGPP1/Gep4"/>
</dbReference>
<comment type="caution">
    <text evidence="2">The sequence shown here is derived from an EMBL/GenBank/DDBJ whole genome shotgun (WGS) entry which is preliminary data.</text>
</comment>
<dbReference type="STRING" id="1573173.A0A161X2V7"/>
<dbReference type="InterPro" id="IPR036412">
    <property type="entry name" value="HAD-like_sf"/>
</dbReference>
<gene>
    <name evidence="2" type="ORF">CI238_04057</name>
</gene>
<organism evidence="2 3">
    <name type="scientific">Colletotrichum incanum</name>
    <name type="common">Soybean anthracnose fungus</name>
    <dbReference type="NCBI Taxonomy" id="1573173"/>
    <lineage>
        <taxon>Eukaryota</taxon>
        <taxon>Fungi</taxon>
        <taxon>Dikarya</taxon>
        <taxon>Ascomycota</taxon>
        <taxon>Pezizomycotina</taxon>
        <taxon>Sordariomycetes</taxon>
        <taxon>Hypocreomycetidae</taxon>
        <taxon>Glomerellales</taxon>
        <taxon>Glomerellaceae</taxon>
        <taxon>Colletotrichum</taxon>
        <taxon>Colletotrichum spaethianum species complex</taxon>
    </lineage>
</organism>
<dbReference type="SUPFAM" id="SSF56784">
    <property type="entry name" value="HAD-like"/>
    <property type="match status" value="1"/>
</dbReference>
<dbReference type="NCBIfam" id="TIGR01668">
    <property type="entry name" value="YqeG_hyp_ppase"/>
    <property type="match status" value="1"/>
</dbReference>
<proteinExistence type="predicted"/>
<dbReference type="AlphaFoldDB" id="A0A161X2V7"/>
<dbReference type="InterPro" id="IPR023214">
    <property type="entry name" value="HAD_sf"/>
</dbReference>
<keyword evidence="3" id="KW-1185">Reference proteome</keyword>
<reference evidence="2 3" key="1">
    <citation type="submission" date="2015-06" db="EMBL/GenBank/DDBJ databases">
        <title>Survival trade-offs in plant roots during colonization by closely related pathogenic and mutualistic fungi.</title>
        <authorList>
            <person name="Hacquard S."/>
            <person name="Kracher B."/>
            <person name="Hiruma K."/>
            <person name="Weinman A."/>
            <person name="Muench P."/>
            <person name="Garrido Oter R."/>
            <person name="Ver Loren van Themaat E."/>
            <person name="Dallerey J.-F."/>
            <person name="Damm U."/>
            <person name="Henrissat B."/>
            <person name="Lespinet O."/>
            <person name="Thon M."/>
            <person name="Kemen E."/>
            <person name="McHardy A.C."/>
            <person name="Schulze-Lefert P."/>
            <person name="O'Connell R.J."/>
        </authorList>
    </citation>
    <scope>NUCLEOTIDE SEQUENCE [LARGE SCALE GENOMIC DNA]</scope>
    <source>
        <strain evidence="2 3">MAFF 238704</strain>
    </source>
</reference>
<dbReference type="Proteomes" id="UP000076584">
    <property type="component" value="Unassembled WGS sequence"/>
</dbReference>
<dbReference type="Pfam" id="PF09419">
    <property type="entry name" value="PGP_phosphatase"/>
    <property type="match status" value="1"/>
</dbReference>
<feature type="compositionally biased region" description="Polar residues" evidence="1">
    <location>
        <begin position="24"/>
        <end position="50"/>
    </location>
</feature>
<feature type="region of interest" description="Disordered" evidence="1">
    <location>
        <begin position="17"/>
        <end position="50"/>
    </location>
</feature>
<dbReference type="FunFam" id="3.40.50.1000:FF:000165">
    <property type="entry name" value="HAD superfamily phosphatase"/>
    <property type="match status" value="1"/>
</dbReference>
<evidence type="ECO:0000256" key="1">
    <source>
        <dbReference type="SAM" id="MobiDB-lite"/>
    </source>
</evidence>